<keyword evidence="2" id="KW-0540">Nuclease</keyword>
<evidence type="ECO:0000256" key="3">
    <source>
        <dbReference type="ARBA" id="ARBA00022723"/>
    </source>
</evidence>
<sequence length="133" mass="14280">MSNSVGLLDTSVIIDLPTLHIDTLPIEGTISAVTLAELSVGPIAAKDATTRVQRQLRVQSAEAQFSVLPFDARSARMYAVICELLHAKGVKARSGRALDLMIAATALAHQLPLYTRNPKDFSSLENLIEVVAV</sequence>
<dbReference type="AlphaFoldDB" id="A0A6J6HYU7"/>
<dbReference type="InterPro" id="IPR002716">
    <property type="entry name" value="PIN_dom"/>
</dbReference>
<dbReference type="CDD" id="cd18732">
    <property type="entry name" value="PIN_MtVapC4-C5_like"/>
    <property type="match status" value="1"/>
</dbReference>
<keyword evidence="3" id="KW-0479">Metal-binding</keyword>
<name>A0A6J6HYU7_9ZZZZ</name>
<protein>
    <submittedName>
        <fullName evidence="9">Unannotated protein</fullName>
    </submittedName>
</protein>
<organism evidence="9">
    <name type="scientific">freshwater metagenome</name>
    <dbReference type="NCBI Taxonomy" id="449393"/>
    <lineage>
        <taxon>unclassified sequences</taxon>
        <taxon>metagenomes</taxon>
        <taxon>ecological metagenomes</taxon>
    </lineage>
</organism>
<feature type="domain" description="PIN" evidence="7">
    <location>
        <begin position="7"/>
        <end position="122"/>
    </location>
</feature>
<evidence type="ECO:0000259" key="7">
    <source>
        <dbReference type="Pfam" id="PF01850"/>
    </source>
</evidence>
<evidence type="ECO:0000256" key="6">
    <source>
        <dbReference type="ARBA" id="ARBA00038093"/>
    </source>
</evidence>
<dbReference type="PANTHER" id="PTHR33653:SF1">
    <property type="entry name" value="RIBONUCLEASE VAPC2"/>
    <property type="match status" value="1"/>
</dbReference>
<dbReference type="Gene3D" id="3.40.50.1010">
    <property type="entry name" value="5'-nuclease"/>
    <property type="match status" value="1"/>
</dbReference>
<comment type="cofactor">
    <cofactor evidence="1">
        <name>Mg(2+)</name>
        <dbReference type="ChEBI" id="CHEBI:18420"/>
    </cofactor>
</comment>
<gene>
    <name evidence="8" type="ORF">UFOPK1808_00767</name>
    <name evidence="9" type="ORF">UFOPK1889_00444</name>
</gene>
<reference evidence="9" key="1">
    <citation type="submission" date="2020-05" db="EMBL/GenBank/DDBJ databases">
        <authorList>
            <person name="Chiriac C."/>
            <person name="Salcher M."/>
            <person name="Ghai R."/>
            <person name="Kavagutti S V."/>
        </authorList>
    </citation>
    <scope>NUCLEOTIDE SEQUENCE</scope>
</reference>
<dbReference type="EMBL" id="CAEZUL010000073">
    <property type="protein sequence ID" value="CAB4601075.1"/>
    <property type="molecule type" value="Genomic_DNA"/>
</dbReference>
<evidence type="ECO:0000256" key="1">
    <source>
        <dbReference type="ARBA" id="ARBA00001946"/>
    </source>
</evidence>
<evidence type="ECO:0000256" key="4">
    <source>
        <dbReference type="ARBA" id="ARBA00022801"/>
    </source>
</evidence>
<proteinExistence type="inferred from homology"/>
<keyword evidence="5" id="KW-0460">Magnesium</keyword>
<dbReference type="GO" id="GO:0016787">
    <property type="term" value="F:hydrolase activity"/>
    <property type="evidence" value="ECO:0007669"/>
    <property type="project" value="UniProtKB-KW"/>
</dbReference>
<dbReference type="InterPro" id="IPR050556">
    <property type="entry name" value="Type_II_TA_system_RNase"/>
</dbReference>
<evidence type="ECO:0000256" key="2">
    <source>
        <dbReference type="ARBA" id="ARBA00022722"/>
    </source>
</evidence>
<evidence type="ECO:0000256" key="5">
    <source>
        <dbReference type="ARBA" id="ARBA00022842"/>
    </source>
</evidence>
<keyword evidence="4" id="KW-0378">Hydrolase</keyword>
<dbReference type="GO" id="GO:0046872">
    <property type="term" value="F:metal ion binding"/>
    <property type="evidence" value="ECO:0007669"/>
    <property type="project" value="UniProtKB-KW"/>
</dbReference>
<comment type="similarity">
    <text evidence="6">Belongs to the PINc/VapC protein family.</text>
</comment>
<dbReference type="Pfam" id="PF01850">
    <property type="entry name" value="PIN"/>
    <property type="match status" value="1"/>
</dbReference>
<dbReference type="PANTHER" id="PTHR33653">
    <property type="entry name" value="RIBONUCLEASE VAPC2"/>
    <property type="match status" value="1"/>
</dbReference>
<dbReference type="EMBL" id="CAEZUZ010000051">
    <property type="protein sequence ID" value="CAB4613668.1"/>
    <property type="molecule type" value="Genomic_DNA"/>
</dbReference>
<accession>A0A6J6HYU7</accession>
<dbReference type="InterPro" id="IPR029060">
    <property type="entry name" value="PIN-like_dom_sf"/>
</dbReference>
<dbReference type="GO" id="GO:0004518">
    <property type="term" value="F:nuclease activity"/>
    <property type="evidence" value="ECO:0007669"/>
    <property type="project" value="UniProtKB-KW"/>
</dbReference>
<evidence type="ECO:0000313" key="8">
    <source>
        <dbReference type="EMBL" id="CAB4601075.1"/>
    </source>
</evidence>
<dbReference type="SUPFAM" id="SSF88723">
    <property type="entry name" value="PIN domain-like"/>
    <property type="match status" value="1"/>
</dbReference>
<evidence type="ECO:0000313" key="9">
    <source>
        <dbReference type="EMBL" id="CAB4613668.1"/>
    </source>
</evidence>